<dbReference type="EMBL" id="JAQIOY010000003">
    <property type="protein sequence ID" value="MDA7425143.1"/>
    <property type="molecule type" value="Genomic_DNA"/>
</dbReference>
<feature type="domain" description="HTH lysR-type" evidence="5">
    <location>
        <begin position="1"/>
        <end position="60"/>
    </location>
</feature>
<proteinExistence type="inferred from homology"/>
<dbReference type="Proteomes" id="UP001210720">
    <property type="component" value="Unassembled WGS sequence"/>
</dbReference>
<evidence type="ECO:0000256" key="4">
    <source>
        <dbReference type="ARBA" id="ARBA00023163"/>
    </source>
</evidence>
<dbReference type="InterPro" id="IPR058163">
    <property type="entry name" value="LysR-type_TF_proteobact-type"/>
</dbReference>
<keyword evidence="3" id="KW-0238">DNA-binding</keyword>
<dbReference type="PANTHER" id="PTHR30537:SF5">
    <property type="entry name" value="HTH-TYPE TRANSCRIPTIONAL ACTIVATOR TTDR-RELATED"/>
    <property type="match status" value="1"/>
</dbReference>
<evidence type="ECO:0000259" key="5">
    <source>
        <dbReference type="PROSITE" id="PS50931"/>
    </source>
</evidence>
<comment type="caution">
    <text evidence="6">The sequence shown here is derived from an EMBL/GenBank/DDBJ whole genome shotgun (WGS) entry which is preliminary data.</text>
</comment>
<accession>A0ABT4XTI2</accession>
<dbReference type="InterPro" id="IPR036388">
    <property type="entry name" value="WH-like_DNA-bd_sf"/>
</dbReference>
<reference evidence="6 7" key="1">
    <citation type="submission" date="2023-01" db="EMBL/GenBank/DDBJ databases">
        <title>Thalassococcus onchidii sp. nov., isolated from a marine invertebrate from the South China Sea.</title>
        <authorList>
            <person name="Xu S."/>
            <person name="Liu Z."/>
            <person name="Xu Y."/>
        </authorList>
    </citation>
    <scope>NUCLEOTIDE SEQUENCE [LARGE SCALE GENOMIC DNA]</scope>
    <source>
        <strain evidence="6 7">KCTC 32084</strain>
    </source>
</reference>
<name>A0ABT4XTI2_9RHOB</name>
<gene>
    <name evidence="6" type="ORF">PFY00_10420</name>
</gene>
<dbReference type="InterPro" id="IPR036390">
    <property type="entry name" value="WH_DNA-bd_sf"/>
</dbReference>
<dbReference type="Gene3D" id="3.40.190.290">
    <property type="match status" value="1"/>
</dbReference>
<keyword evidence="2" id="KW-0805">Transcription regulation</keyword>
<evidence type="ECO:0000256" key="2">
    <source>
        <dbReference type="ARBA" id="ARBA00023015"/>
    </source>
</evidence>
<dbReference type="Pfam" id="PF00126">
    <property type="entry name" value="HTH_1"/>
    <property type="match status" value="1"/>
</dbReference>
<evidence type="ECO:0000256" key="3">
    <source>
        <dbReference type="ARBA" id="ARBA00023125"/>
    </source>
</evidence>
<evidence type="ECO:0000256" key="1">
    <source>
        <dbReference type="ARBA" id="ARBA00009437"/>
    </source>
</evidence>
<dbReference type="PROSITE" id="PS50931">
    <property type="entry name" value="HTH_LYSR"/>
    <property type="match status" value="1"/>
</dbReference>
<dbReference type="InterPro" id="IPR005119">
    <property type="entry name" value="LysR_subst-bd"/>
</dbReference>
<dbReference type="Gene3D" id="1.10.10.10">
    <property type="entry name" value="Winged helix-like DNA-binding domain superfamily/Winged helix DNA-binding domain"/>
    <property type="match status" value="1"/>
</dbReference>
<keyword evidence="4" id="KW-0804">Transcription</keyword>
<dbReference type="RefSeq" id="WP_271432494.1">
    <property type="nucleotide sequence ID" value="NZ_JAQIOY010000003.1"/>
</dbReference>
<dbReference type="InterPro" id="IPR000847">
    <property type="entry name" value="LysR_HTH_N"/>
</dbReference>
<sequence>MHGYLRHLANFARIVEAGSMKSASDDIGISPSGLSESVKMLENRLGTALLIRHKLGVTPTTEGERVYASASGIVDLMNSALGPENSDELDQACRVSVPTEVANTCFGAVAQHLMEKHPLLTLKIFAEDEFVDHSRFARDYFLRVAPKFATDHDLRTIWKGKAHAILVASAALVSEEDANSVERIAELTAIVSTERKPPFGYPLTNPKGRLSLDKAISASHPSVQLSLANQGLGVTGCLDICAAGFMRAGVLREVLSDRFRVPLEVRLMTPHRRKMRSDSALAEAMDFLSAYP</sequence>
<dbReference type="PANTHER" id="PTHR30537">
    <property type="entry name" value="HTH-TYPE TRANSCRIPTIONAL REGULATOR"/>
    <property type="match status" value="1"/>
</dbReference>
<keyword evidence="7" id="KW-1185">Reference proteome</keyword>
<dbReference type="Pfam" id="PF03466">
    <property type="entry name" value="LysR_substrate"/>
    <property type="match status" value="1"/>
</dbReference>
<evidence type="ECO:0000313" key="7">
    <source>
        <dbReference type="Proteomes" id="UP001210720"/>
    </source>
</evidence>
<dbReference type="SUPFAM" id="SSF46785">
    <property type="entry name" value="Winged helix' DNA-binding domain"/>
    <property type="match status" value="1"/>
</dbReference>
<protein>
    <submittedName>
        <fullName evidence="6">LysR family transcriptional regulator</fullName>
    </submittedName>
</protein>
<organism evidence="6 7">
    <name type="scientific">Thalassococcus lentus</name>
    <dbReference type="NCBI Taxonomy" id="1210524"/>
    <lineage>
        <taxon>Bacteria</taxon>
        <taxon>Pseudomonadati</taxon>
        <taxon>Pseudomonadota</taxon>
        <taxon>Alphaproteobacteria</taxon>
        <taxon>Rhodobacterales</taxon>
        <taxon>Roseobacteraceae</taxon>
        <taxon>Thalassococcus</taxon>
    </lineage>
</organism>
<dbReference type="SUPFAM" id="SSF53850">
    <property type="entry name" value="Periplasmic binding protein-like II"/>
    <property type="match status" value="1"/>
</dbReference>
<evidence type="ECO:0000313" key="6">
    <source>
        <dbReference type="EMBL" id="MDA7425143.1"/>
    </source>
</evidence>
<comment type="similarity">
    <text evidence="1">Belongs to the LysR transcriptional regulatory family.</text>
</comment>